<name>A0AAD6MVZ4_9EURO</name>
<evidence type="ECO:0000313" key="2">
    <source>
        <dbReference type="Proteomes" id="UP001215712"/>
    </source>
</evidence>
<gene>
    <name evidence="1" type="ORF">N7493_005986</name>
</gene>
<comment type="caution">
    <text evidence="1">The sequence shown here is derived from an EMBL/GenBank/DDBJ whole genome shotgun (WGS) entry which is preliminary data.</text>
</comment>
<organism evidence="1 2">
    <name type="scientific">Penicillium malachiteum</name>
    <dbReference type="NCBI Taxonomy" id="1324776"/>
    <lineage>
        <taxon>Eukaryota</taxon>
        <taxon>Fungi</taxon>
        <taxon>Dikarya</taxon>
        <taxon>Ascomycota</taxon>
        <taxon>Pezizomycotina</taxon>
        <taxon>Eurotiomycetes</taxon>
        <taxon>Eurotiomycetidae</taxon>
        <taxon>Eurotiales</taxon>
        <taxon>Aspergillaceae</taxon>
        <taxon>Penicillium</taxon>
    </lineage>
</organism>
<accession>A0AAD6MVZ4</accession>
<dbReference type="EMBL" id="JAQJAN010000007">
    <property type="protein sequence ID" value="KAJ5726959.1"/>
    <property type="molecule type" value="Genomic_DNA"/>
</dbReference>
<keyword evidence="2" id="KW-1185">Reference proteome</keyword>
<proteinExistence type="predicted"/>
<reference evidence="1" key="2">
    <citation type="submission" date="2023-01" db="EMBL/GenBank/DDBJ databases">
        <authorList>
            <person name="Petersen C."/>
        </authorList>
    </citation>
    <scope>NUCLEOTIDE SEQUENCE</scope>
    <source>
        <strain evidence="1">IBT 17514</strain>
    </source>
</reference>
<evidence type="ECO:0000313" key="1">
    <source>
        <dbReference type="EMBL" id="KAJ5726959.1"/>
    </source>
</evidence>
<dbReference type="Proteomes" id="UP001215712">
    <property type="component" value="Unassembled WGS sequence"/>
</dbReference>
<sequence length="194" mass="22214">MAHFKGPIIQDQIFNLASLGMPTVEAELGNGIGAELHQFIPAEEGKWDSFFHRQSLKVLLRYSLIQRVRGGWEGVTMHSFVRWRAKHRDKDEPWELRYACFVLAACYQITAQNFALEFRRHLAVHIPHITNSESRPADLSCQGRNFLYQTFALLYHEEGQWSQTELVLLQAIEASKANHGATHPNTIDIMSKVA</sequence>
<protein>
    <submittedName>
        <fullName evidence="1">Uncharacterized protein</fullName>
    </submittedName>
</protein>
<dbReference type="AlphaFoldDB" id="A0AAD6MVZ4"/>
<reference evidence="1" key="1">
    <citation type="journal article" date="2023" name="IMA Fungus">
        <title>Comparative genomic study of the Penicillium genus elucidates a diverse pangenome and 15 lateral gene transfer events.</title>
        <authorList>
            <person name="Petersen C."/>
            <person name="Sorensen T."/>
            <person name="Nielsen M.R."/>
            <person name="Sondergaard T.E."/>
            <person name="Sorensen J.L."/>
            <person name="Fitzpatrick D.A."/>
            <person name="Frisvad J.C."/>
            <person name="Nielsen K.L."/>
        </authorList>
    </citation>
    <scope>NUCLEOTIDE SEQUENCE</scope>
    <source>
        <strain evidence="1">IBT 17514</strain>
    </source>
</reference>